<protein>
    <submittedName>
        <fullName evidence="1">Uncharacterized protein</fullName>
    </submittedName>
</protein>
<dbReference type="EMBL" id="JAOQAZ010000002">
    <property type="protein sequence ID" value="KAJ4270337.1"/>
    <property type="molecule type" value="Genomic_DNA"/>
</dbReference>
<evidence type="ECO:0000313" key="1">
    <source>
        <dbReference type="EMBL" id="KAJ4270337.1"/>
    </source>
</evidence>
<accession>A0A9W8VM33</accession>
<evidence type="ECO:0000313" key="2">
    <source>
        <dbReference type="Proteomes" id="UP001152049"/>
    </source>
</evidence>
<dbReference type="Proteomes" id="UP001152049">
    <property type="component" value="Unassembled WGS sequence"/>
</dbReference>
<proteinExistence type="predicted"/>
<organism evidence="1 2">
    <name type="scientific">Fusarium torreyae</name>
    <dbReference type="NCBI Taxonomy" id="1237075"/>
    <lineage>
        <taxon>Eukaryota</taxon>
        <taxon>Fungi</taxon>
        <taxon>Dikarya</taxon>
        <taxon>Ascomycota</taxon>
        <taxon>Pezizomycotina</taxon>
        <taxon>Sordariomycetes</taxon>
        <taxon>Hypocreomycetidae</taxon>
        <taxon>Hypocreales</taxon>
        <taxon>Nectriaceae</taxon>
        <taxon>Fusarium</taxon>
    </lineage>
</organism>
<sequence length="143" mass="14266">MSAAKARSRALAEGLTKTSAEDPSRKFAVASPLDVAITLFSDTSFASVFMSGSVAFVITTGVDIDTGAGAGASDGARAGSVAFVIATGVGVGVDIVTCCVSAAAVDVVVVVVVVAREFGSSFQASQAASHALSDRSRISWAFV</sequence>
<dbReference type="AlphaFoldDB" id="A0A9W8VM33"/>
<reference evidence="1" key="1">
    <citation type="submission" date="2022-09" db="EMBL/GenBank/DDBJ databases">
        <title>Fusarium specimens isolated from Avocado Roots.</title>
        <authorList>
            <person name="Stajich J."/>
            <person name="Roper C."/>
            <person name="Heimlech-Rivalta G."/>
        </authorList>
    </citation>
    <scope>NUCLEOTIDE SEQUENCE</scope>
    <source>
        <strain evidence="1">CF00136</strain>
    </source>
</reference>
<gene>
    <name evidence="1" type="ORF">NW762_002016</name>
</gene>
<name>A0A9W8VM33_9HYPO</name>
<keyword evidence="2" id="KW-1185">Reference proteome</keyword>
<comment type="caution">
    <text evidence="1">The sequence shown here is derived from an EMBL/GenBank/DDBJ whole genome shotgun (WGS) entry which is preliminary data.</text>
</comment>